<dbReference type="EMBL" id="SMCO01000034">
    <property type="protein sequence ID" value="TCV79201.1"/>
    <property type="molecule type" value="Genomic_DNA"/>
</dbReference>
<evidence type="ECO:0000313" key="1">
    <source>
        <dbReference type="EMBL" id="TCV79201.1"/>
    </source>
</evidence>
<dbReference type="InterPro" id="IPR009057">
    <property type="entry name" value="Homeodomain-like_sf"/>
</dbReference>
<accession>A0A4R3XT83</accession>
<sequence length="162" mass="18367">MKRIRYTTEQREWAVQQMMPPLNRAVVELAKATGITLVTLRTWQAVARAEGRIVPGDGQQSDRWSSHDKFRIVLETAVLSEAELSAYCRTKGVYPMQVAQWRLACERANGEAESPKVDTTQAQRICELERALKKKEEALAEAAALLVLRKKAEAIWGKEKEE</sequence>
<keyword evidence="2" id="KW-1185">Reference proteome</keyword>
<gene>
    <name evidence="1" type="ORF">EDC63_13423</name>
</gene>
<protein>
    <recommendedName>
        <fullName evidence="3">Transposase</fullName>
    </recommendedName>
</protein>
<comment type="caution">
    <text evidence="1">The sequence shown here is derived from an EMBL/GenBank/DDBJ whole genome shotgun (WGS) entry which is preliminary data.</text>
</comment>
<evidence type="ECO:0000313" key="2">
    <source>
        <dbReference type="Proteomes" id="UP000295367"/>
    </source>
</evidence>
<organism evidence="1 2">
    <name type="scientific">Sulfurirhabdus autotrophica</name>
    <dbReference type="NCBI Taxonomy" id="1706046"/>
    <lineage>
        <taxon>Bacteria</taxon>
        <taxon>Pseudomonadati</taxon>
        <taxon>Pseudomonadota</taxon>
        <taxon>Betaproteobacteria</taxon>
        <taxon>Nitrosomonadales</taxon>
        <taxon>Sulfuricellaceae</taxon>
        <taxon>Sulfurirhabdus</taxon>
    </lineage>
</organism>
<dbReference type="SUPFAM" id="SSF46689">
    <property type="entry name" value="Homeodomain-like"/>
    <property type="match status" value="1"/>
</dbReference>
<reference evidence="1 2" key="1">
    <citation type="submission" date="2019-03" db="EMBL/GenBank/DDBJ databases">
        <title>Genomic Encyclopedia of Type Strains, Phase IV (KMG-IV): sequencing the most valuable type-strain genomes for metagenomic binning, comparative biology and taxonomic classification.</title>
        <authorList>
            <person name="Goeker M."/>
        </authorList>
    </citation>
    <scope>NUCLEOTIDE SEQUENCE [LARGE SCALE GENOMIC DNA]</scope>
    <source>
        <strain evidence="1 2">DSM 100309</strain>
    </source>
</reference>
<dbReference type="Proteomes" id="UP000295367">
    <property type="component" value="Unassembled WGS sequence"/>
</dbReference>
<proteinExistence type="predicted"/>
<dbReference type="AlphaFoldDB" id="A0A4R3XT83"/>
<name>A0A4R3XT83_9PROT</name>
<evidence type="ECO:0008006" key="3">
    <source>
        <dbReference type="Google" id="ProtNLM"/>
    </source>
</evidence>